<dbReference type="EMBL" id="CAJNOH010001157">
    <property type="protein sequence ID" value="CAF1183177.1"/>
    <property type="molecule type" value="Genomic_DNA"/>
</dbReference>
<name>A0A814V7T2_9BILA</name>
<dbReference type="Proteomes" id="UP000663854">
    <property type="component" value="Unassembled WGS sequence"/>
</dbReference>
<organism evidence="1 3">
    <name type="scientific">Rotaria sordida</name>
    <dbReference type="NCBI Taxonomy" id="392033"/>
    <lineage>
        <taxon>Eukaryota</taxon>
        <taxon>Metazoa</taxon>
        <taxon>Spiralia</taxon>
        <taxon>Gnathifera</taxon>
        <taxon>Rotifera</taxon>
        <taxon>Eurotatoria</taxon>
        <taxon>Bdelloidea</taxon>
        <taxon>Philodinida</taxon>
        <taxon>Philodinidae</taxon>
        <taxon>Rotaria</taxon>
    </lineage>
</organism>
<evidence type="ECO:0000313" key="4">
    <source>
        <dbReference type="Proteomes" id="UP000663870"/>
    </source>
</evidence>
<comment type="caution">
    <text evidence="1">The sequence shown here is derived from an EMBL/GenBank/DDBJ whole genome shotgun (WGS) entry which is preliminary data.</text>
</comment>
<dbReference type="Proteomes" id="UP000663870">
    <property type="component" value="Unassembled WGS sequence"/>
</dbReference>
<evidence type="ECO:0000313" key="1">
    <source>
        <dbReference type="EMBL" id="CAF1183177.1"/>
    </source>
</evidence>
<reference evidence="1" key="1">
    <citation type="submission" date="2021-02" db="EMBL/GenBank/DDBJ databases">
        <authorList>
            <person name="Nowell W R."/>
        </authorList>
    </citation>
    <scope>NUCLEOTIDE SEQUENCE</scope>
</reference>
<sequence length="279" mass="32474">MCDYFDWRDDGKGFEVSLSGYSHETCVALTQPSYWKQLKKKGKMISISVKGNYVPKEFENIIWDDEPRRLELIIKSKDEQDKKALQDISFKIYDRFISLPKKNPYPPIQDIRCNDLFAGAYSIVYGCLYNSLPTSIFDTNRYLLGEENFKIKEIEKLCEVSITVDQSAPNLYRFLISKANATNNLLAMALLEGLVKQAQYQYLLTFPFYHRSAVIGFDIPTDYHKGHEPMLDEYYFNKNKVDGNEQMATKQQMDDSKMNTTDNIIYDENIYQDESSDSD</sequence>
<evidence type="ECO:0000313" key="3">
    <source>
        <dbReference type="Proteomes" id="UP000663854"/>
    </source>
</evidence>
<evidence type="ECO:0000313" key="2">
    <source>
        <dbReference type="EMBL" id="CAF1445499.1"/>
    </source>
</evidence>
<gene>
    <name evidence="2" type="ORF">JXQ802_LOCUS37267</name>
    <name evidence="1" type="ORF">PYM288_LOCUS23919</name>
</gene>
<dbReference type="EMBL" id="CAJNOL010001979">
    <property type="protein sequence ID" value="CAF1445499.1"/>
    <property type="molecule type" value="Genomic_DNA"/>
</dbReference>
<accession>A0A814V7T2</accession>
<protein>
    <submittedName>
        <fullName evidence="1">Uncharacterized protein</fullName>
    </submittedName>
</protein>
<dbReference type="AlphaFoldDB" id="A0A814V7T2"/>
<keyword evidence="4" id="KW-1185">Reference proteome</keyword>
<proteinExistence type="predicted"/>